<dbReference type="GO" id="GO:0000976">
    <property type="term" value="F:transcription cis-regulatory region binding"/>
    <property type="evidence" value="ECO:0007669"/>
    <property type="project" value="TreeGrafter"/>
</dbReference>
<dbReference type="Gene3D" id="1.10.260.40">
    <property type="entry name" value="lambda repressor-like DNA-binding domains"/>
    <property type="match status" value="1"/>
</dbReference>
<dbReference type="Proteomes" id="UP001206128">
    <property type="component" value="Unassembled WGS sequence"/>
</dbReference>
<evidence type="ECO:0000256" key="3">
    <source>
        <dbReference type="ARBA" id="ARBA00023163"/>
    </source>
</evidence>
<dbReference type="SUPFAM" id="SSF53822">
    <property type="entry name" value="Periplasmic binding protein-like I"/>
    <property type="match status" value="1"/>
</dbReference>
<comment type="caution">
    <text evidence="5">The sequence shown here is derived from an EMBL/GenBank/DDBJ whole genome shotgun (WGS) entry which is preliminary data.</text>
</comment>
<dbReference type="Pfam" id="PF00356">
    <property type="entry name" value="LacI"/>
    <property type="match status" value="1"/>
</dbReference>
<proteinExistence type="predicted"/>
<dbReference type="PROSITE" id="PS50932">
    <property type="entry name" value="HTH_LACI_2"/>
    <property type="match status" value="1"/>
</dbReference>
<dbReference type="RefSeq" id="WP_253778128.1">
    <property type="nucleotide sequence ID" value="NZ_JAMTCK010000018.1"/>
</dbReference>
<dbReference type="EMBL" id="JAMTCK010000018">
    <property type="protein sequence ID" value="MCP2169382.1"/>
    <property type="molecule type" value="Genomic_DNA"/>
</dbReference>
<dbReference type="PRINTS" id="PR00036">
    <property type="entry name" value="HTHLACI"/>
</dbReference>
<dbReference type="PANTHER" id="PTHR30146:SF153">
    <property type="entry name" value="LACTOSE OPERON REPRESSOR"/>
    <property type="match status" value="1"/>
</dbReference>
<keyword evidence="6" id="KW-1185">Reference proteome</keyword>
<dbReference type="InterPro" id="IPR046335">
    <property type="entry name" value="LacI/GalR-like_sensor"/>
</dbReference>
<dbReference type="SMART" id="SM00354">
    <property type="entry name" value="HTH_LACI"/>
    <property type="match status" value="1"/>
</dbReference>
<dbReference type="InterPro" id="IPR000843">
    <property type="entry name" value="HTH_LacI"/>
</dbReference>
<keyword evidence="1" id="KW-0805">Transcription regulation</keyword>
<evidence type="ECO:0000313" key="5">
    <source>
        <dbReference type="EMBL" id="MCP2169382.1"/>
    </source>
</evidence>
<evidence type="ECO:0000256" key="1">
    <source>
        <dbReference type="ARBA" id="ARBA00023015"/>
    </source>
</evidence>
<gene>
    <name evidence="5" type="ORF">LX83_006267</name>
</gene>
<name>A0AAE3GJH3_9PSEU</name>
<evidence type="ECO:0000256" key="2">
    <source>
        <dbReference type="ARBA" id="ARBA00023125"/>
    </source>
</evidence>
<dbReference type="InterPro" id="IPR010982">
    <property type="entry name" value="Lambda_DNA-bd_dom_sf"/>
</dbReference>
<organism evidence="5 6">
    <name type="scientific">Goodfellowiella coeruleoviolacea</name>
    <dbReference type="NCBI Taxonomy" id="334858"/>
    <lineage>
        <taxon>Bacteria</taxon>
        <taxon>Bacillati</taxon>
        <taxon>Actinomycetota</taxon>
        <taxon>Actinomycetes</taxon>
        <taxon>Pseudonocardiales</taxon>
        <taxon>Pseudonocardiaceae</taxon>
        <taxon>Goodfellowiella</taxon>
    </lineage>
</organism>
<dbReference type="SUPFAM" id="SSF47413">
    <property type="entry name" value="lambda repressor-like DNA-binding domains"/>
    <property type="match status" value="1"/>
</dbReference>
<dbReference type="CDD" id="cd01392">
    <property type="entry name" value="HTH_LacI"/>
    <property type="match status" value="1"/>
</dbReference>
<reference evidence="5" key="1">
    <citation type="submission" date="2022-06" db="EMBL/GenBank/DDBJ databases">
        <title>Genomic Encyclopedia of Archaeal and Bacterial Type Strains, Phase II (KMG-II): from individual species to whole genera.</title>
        <authorList>
            <person name="Goeker M."/>
        </authorList>
    </citation>
    <scope>NUCLEOTIDE SEQUENCE</scope>
    <source>
        <strain evidence="5">DSM 43935</strain>
    </source>
</reference>
<accession>A0AAE3GJH3</accession>
<dbReference type="PANTHER" id="PTHR30146">
    <property type="entry name" value="LACI-RELATED TRANSCRIPTIONAL REPRESSOR"/>
    <property type="match status" value="1"/>
</dbReference>
<protein>
    <submittedName>
        <fullName evidence="5">Transcriptional regulator, LacI family</fullName>
    </submittedName>
</protein>
<dbReference type="GO" id="GO:0003700">
    <property type="term" value="F:DNA-binding transcription factor activity"/>
    <property type="evidence" value="ECO:0007669"/>
    <property type="project" value="TreeGrafter"/>
</dbReference>
<feature type="domain" description="HTH lacI-type" evidence="4">
    <location>
        <begin position="11"/>
        <end position="65"/>
    </location>
</feature>
<dbReference type="AlphaFoldDB" id="A0AAE3GJH3"/>
<keyword evidence="2" id="KW-0238">DNA-binding</keyword>
<dbReference type="PROSITE" id="PS00356">
    <property type="entry name" value="HTH_LACI_1"/>
    <property type="match status" value="1"/>
</dbReference>
<evidence type="ECO:0000313" key="6">
    <source>
        <dbReference type="Proteomes" id="UP001206128"/>
    </source>
</evidence>
<dbReference type="Pfam" id="PF13377">
    <property type="entry name" value="Peripla_BP_3"/>
    <property type="match status" value="1"/>
</dbReference>
<sequence>MTSRQRAATSVTLADVAARAGVSPATVSRVLNDSYPVSASTRDRVTRAVRELKYVVNGHARALAASTSMVVGVIVNDVSDPFFSQIVRGIQTEAAHDGKLVVICNTEGEPARELSYLELLRQQRAHSVLLTGAAVDDPVHLAELAEQGRGLLAQGGRLVLCGRPRLPDVDAPAVTFANHAGASALARHLVELGHRRIAYLTGPLGRTTTAERFAGFREQLAAAGVPLAPELVLSGGFTRAAGYDNTRALLAAGAEFTALVTANDAMAFGALAALREHGIDVPDQVSVAGFDDLPFCVDSAPPLTTVRLPLTEAGALAARLAAGREPVPFGGVVTLQGELVVRRTVNRPPSQPGGQR</sequence>
<dbReference type="Gene3D" id="3.40.50.2300">
    <property type="match status" value="2"/>
</dbReference>
<dbReference type="InterPro" id="IPR028082">
    <property type="entry name" value="Peripla_BP_I"/>
</dbReference>
<evidence type="ECO:0000259" key="4">
    <source>
        <dbReference type="PROSITE" id="PS50932"/>
    </source>
</evidence>
<dbReference type="CDD" id="cd06267">
    <property type="entry name" value="PBP1_LacI_sugar_binding-like"/>
    <property type="match status" value="1"/>
</dbReference>
<keyword evidence="3" id="KW-0804">Transcription</keyword>